<evidence type="ECO:0000256" key="2">
    <source>
        <dbReference type="SAM" id="SignalP"/>
    </source>
</evidence>
<feature type="compositionally biased region" description="Low complexity" evidence="1">
    <location>
        <begin position="507"/>
        <end position="585"/>
    </location>
</feature>
<dbReference type="InterPro" id="IPR001304">
    <property type="entry name" value="C-type_lectin-like"/>
</dbReference>
<keyword evidence="5" id="KW-1185">Reference proteome</keyword>
<keyword evidence="2" id="KW-0732">Signal</keyword>
<dbReference type="InterPro" id="IPR016187">
    <property type="entry name" value="CTDL_fold"/>
</dbReference>
<evidence type="ECO:0000259" key="3">
    <source>
        <dbReference type="PROSITE" id="PS50041"/>
    </source>
</evidence>
<dbReference type="AlphaFoldDB" id="A0A8K0G8P8"/>
<dbReference type="Gene3D" id="3.10.100.10">
    <property type="entry name" value="Mannose-Binding Protein A, subunit A"/>
    <property type="match status" value="3"/>
</dbReference>
<evidence type="ECO:0000256" key="1">
    <source>
        <dbReference type="SAM" id="MobiDB-lite"/>
    </source>
</evidence>
<feature type="signal peptide" evidence="2">
    <location>
        <begin position="1"/>
        <end position="18"/>
    </location>
</feature>
<accession>A0A8K0G8P8</accession>
<dbReference type="Pfam" id="PF00059">
    <property type="entry name" value="Lectin_C"/>
    <property type="match status" value="1"/>
</dbReference>
<dbReference type="SUPFAM" id="SSF56436">
    <property type="entry name" value="C-type lectin-like"/>
    <property type="match status" value="3"/>
</dbReference>
<dbReference type="SMART" id="SM00034">
    <property type="entry name" value="CLECT"/>
    <property type="match status" value="3"/>
</dbReference>
<feature type="domain" description="C-type lectin" evidence="3">
    <location>
        <begin position="41"/>
        <end position="163"/>
    </location>
</feature>
<sequence length="674" mass="77795">MVFVAFFITVTLPYFSKSHFLEPTEQSLVDEVFQYDGFYEYIISNQFLEWDQATSVCRYEFDGSLATLETDELKRFAAEAMSESNMLLDSLWIGLQKANDTFRWLNLNITISDDELLQCGNNSITCGFHCLNTMNCGAIARINHTEPCIVRLRCDANRGFICKRPTNKDDQSTHHGWIRIGQRLYKIFTKQLTYDEANTACINKDPKARLAVIDSFKDAQKLGRYLLVGRPSLERVWIGARWEDYSSQYEFEHESIHLSNITDSSRYPPWRRGRMTKPFGCILLDRHLTNVTYFVESYCSRFHSYMCYKTLIANKSTDICDIGDYDWRIFYNHLDWFQASRACKQSGYSGRLAIVEQKDIQNFIDIMEGSKRYLLHVWLGAFYHSGVWIWSYTNNTLPAVEENGYPPWVKNKTYTEEVEKNYLCLNIDRENPLKALFYGTLCSYPQAFVCQYDKGTVCEHFNHTTITAISTVTTFTTTRFTTKEPVTTIKSSSTFIISSTTTTRPTTTLSTTIESTSLTSTRSTITTRTSRSTTTRRTTTRPTTTTTTTTTRTLPTTKTRQTTRTTRLTTTRTVPTTTTRQTTTTKTRRTRTTRTRRTTATKKPTRTTSRRTRPTRFTPSTTKVTRRTKPTKPYTGGLWESTVTSWPDKRIKEITLNDTVFESSLYSTLSDTST</sequence>
<feature type="compositionally biased region" description="Basic residues" evidence="1">
    <location>
        <begin position="586"/>
        <end position="614"/>
    </location>
</feature>
<comment type="caution">
    <text evidence="4">The sequence shown here is derived from an EMBL/GenBank/DDBJ whole genome shotgun (WGS) entry which is preliminary data.</text>
</comment>
<dbReference type="Proteomes" id="UP000801492">
    <property type="component" value="Unassembled WGS sequence"/>
</dbReference>
<organism evidence="4 5">
    <name type="scientific">Ignelater luminosus</name>
    <name type="common">Cucubano</name>
    <name type="synonym">Pyrophorus luminosus</name>
    <dbReference type="NCBI Taxonomy" id="2038154"/>
    <lineage>
        <taxon>Eukaryota</taxon>
        <taxon>Metazoa</taxon>
        <taxon>Ecdysozoa</taxon>
        <taxon>Arthropoda</taxon>
        <taxon>Hexapoda</taxon>
        <taxon>Insecta</taxon>
        <taxon>Pterygota</taxon>
        <taxon>Neoptera</taxon>
        <taxon>Endopterygota</taxon>
        <taxon>Coleoptera</taxon>
        <taxon>Polyphaga</taxon>
        <taxon>Elateriformia</taxon>
        <taxon>Elateroidea</taxon>
        <taxon>Elateridae</taxon>
        <taxon>Agrypninae</taxon>
        <taxon>Pyrophorini</taxon>
        <taxon>Ignelater</taxon>
    </lineage>
</organism>
<protein>
    <recommendedName>
        <fullName evidence="3">C-type lectin domain-containing protein</fullName>
    </recommendedName>
</protein>
<dbReference type="InterPro" id="IPR016186">
    <property type="entry name" value="C-type_lectin-like/link_sf"/>
</dbReference>
<dbReference type="OrthoDB" id="6356110at2759"/>
<name>A0A8K0G8P8_IGNLU</name>
<feature type="chain" id="PRO_5035441402" description="C-type lectin domain-containing protein" evidence="2">
    <location>
        <begin position="19"/>
        <end position="674"/>
    </location>
</feature>
<evidence type="ECO:0000313" key="4">
    <source>
        <dbReference type="EMBL" id="KAF2895740.1"/>
    </source>
</evidence>
<dbReference type="PROSITE" id="PS50041">
    <property type="entry name" value="C_TYPE_LECTIN_2"/>
    <property type="match status" value="3"/>
</dbReference>
<dbReference type="InterPro" id="IPR050111">
    <property type="entry name" value="C-type_lectin/snaclec_domain"/>
</dbReference>
<reference evidence="4" key="1">
    <citation type="submission" date="2019-08" db="EMBL/GenBank/DDBJ databases">
        <title>The genome of the North American firefly Photinus pyralis.</title>
        <authorList>
            <consortium name="Photinus pyralis genome working group"/>
            <person name="Fallon T.R."/>
            <person name="Sander Lower S.E."/>
            <person name="Weng J.-K."/>
        </authorList>
    </citation>
    <scope>NUCLEOTIDE SEQUENCE</scope>
    <source>
        <strain evidence="4">TRF0915ILg1</strain>
        <tissue evidence="4">Whole body</tissue>
    </source>
</reference>
<dbReference type="PANTHER" id="PTHR22803">
    <property type="entry name" value="MANNOSE, PHOSPHOLIPASE, LECTIN RECEPTOR RELATED"/>
    <property type="match status" value="1"/>
</dbReference>
<feature type="domain" description="C-type lectin" evidence="3">
    <location>
        <begin position="180"/>
        <end position="308"/>
    </location>
</feature>
<proteinExistence type="predicted"/>
<dbReference type="CDD" id="cd00037">
    <property type="entry name" value="CLECT"/>
    <property type="match status" value="2"/>
</dbReference>
<dbReference type="EMBL" id="VTPC01005712">
    <property type="protein sequence ID" value="KAF2895740.1"/>
    <property type="molecule type" value="Genomic_DNA"/>
</dbReference>
<feature type="region of interest" description="Disordered" evidence="1">
    <location>
        <begin position="507"/>
        <end position="636"/>
    </location>
</feature>
<evidence type="ECO:0000313" key="5">
    <source>
        <dbReference type="Proteomes" id="UP000801492"/>
    </source>
</evidence>
<gene>
    <name evidence="4" type="ORF">ILUMI_10444</name>
</gene>
<feature type="domain" description="C-type lectin" evidence="3">
    <location>
        <begin position="322"/>
        <end position="451"/>
    </location>
</feature>